<evidence type="ECO:0000313" key="1">
    <source>
        <dbReference type="EMBL" id="MFD1569777.1"/>
    </source>
</evidence>
<comment type="caution">
    <text evidence="1">The sequence shown here is derived from an EMBL/GenBank/DDBJ whole genome shotgun (WGS) entry which is preliminary data.</text>
</comment>
<proteinExistence type="predicted"/>
<evidence type="ECO:0000313" key="2">
    <source>
        <dbReference type="Proteomes" id="UP001597185"/>
    </source>
</evidence>
<name>A0ABD6BYT7_9EURY</name>
<sequence>METTLSKCSECGASIDPLPDDGFTRYARLVAAYLDHFAEEHPDHDLLDAPEVHL</sequence>
<dbReference type="EMBL" id="JBHUDB010000001">
    <property type="protein sequence ID" value="MFD1569777.1"/>
    <property type="molecule type" value="Genomic_DNA"/>
</dbReference>
<accession>A0ABD6BYT7</accession>
<reference evidence="1 2" key="1">
    <citation type="journal article" date="2019" name="Int. J. Syst. Evol. Microbiol.">
        <title>The Global Catalogue of Microorganisms (GCM) 10K type strain sequencing project: providing services to taxonomists for standard genome sequencing and annotation.</title>
        <authorList>
            <consortium name="The Broad Institute Genomics Platform"/>
            <consortium name="The Broad Institute Genome Sequencing Center for Infectious Disease"/>
            <person name="Wu L."/>
            <person name="Ma J."/>
        </authorList>
    </citation>
    <scope>NUCLEOTIDE SEQUENCE [LARGE SCALE GENOMIC DNA]</scope>
    <source>
        <strain evidence="1 2">CGMCC 1.12689</strain>
    </source>
</reference>
<keyword evidence="2" id="KW-1185">Reference proteome</keyword>
<protein>
    <submittedName>
        <fullName evidence="1">Uncharacterized protein</fullName>
    </submittedName>
</protein>
<dbReference type="RefSeq" id="WP_256418193.1">
    <property type="nucleotide sequence ID" value="NZ_JANHDL010000005.1"/>
</dbReference>
<dbReference type="AlphaFoldDB" id="A0ABD6BYT7"/>
<gene>
    <name evidence="1" type="ORF">ACFR9T_04120</name>
</gene>
<organism evidence="1 2">
    <name type="scientific">Halorubrum laminariae</name>
    <dbReference type="NCBI Taxonomy" id="1433523"/>
    <lineage>
        <taxon>Archaea</taxon>
        <taxon>Methanobacteriati</taxon>
        <taxon>Methanobacteriota</taxon>
        <taxon>Stenosarchaea group</taxon>
        <taxon>Halobacteria</taxon>
        <taxon>Halobacteriales</taxon>
        <taxon>Haloferacaceae</taxon>
        <taxon>Halorubrum</taxon>
    </lineage>
</organism>
<dbReference type="Proteomes" id="UP001597185">
    <property type="component" value="Unassembled WGS sequence"/>
</dbReference>